<keyword evidence="1" id="KW-1133">Transmembrane helix</keyword>
<dbReference type="AlphaFoldDB" id="A0A1Y1WTK3"/>
<dbReference type="PROSITE" id="PS00022">
    <property type="entry name" value="EGF_1"/>
    <property type="match status" value="1"/>
</dbReference>
<dbReference type="InterPro" id="IPR011050">
    <property type="entry name" value="Pectin_lyase_fold/virulence"/>
</dbReference>
<keyword evidence="2" id="KW-0732">Signal</keyword>
<feature type="transmembrane region" description="Helical" evidence="1">
    <location>
        <begin position="933"/>
        <end position="952"/>
    </location>
</feature>
<evidence type="ECO:0000259" key="3">
    <source>
        <dbReference type="PROSITE" id="PS00022"/>
    </source>
</evidence>
<dbReference type="OrthoDB" id="10536518at2759"/>
<name>A0A1Y1WTK3_9FUNG</name>
<keyword evidence="6" id="KW-1185">Reference proteome</keyword>
<dbReference type="SUPFAM" id="SSF51126">
    <property type="entry name" value="Pectin lyase-like"/>
    <property type="match status" value="2"/>
</dbReference>
<comment type="caution">
    <text evidence="5">The sequence shown here is derived from an EMBL/GenBank/DDBJ whole genome shotgun (WGS) entry which is preliminary data.</text>
</comment>
<feature type="transmembrane region" description="Helical" evidence="1">
    <location>
        <begin position="867"/>
        <end position="888"/>
    </location>
</feature>
<gene>
    <name evidence="5" type="ORF">BCR32DRAFT_270994</name>
</gene>
<keyword evidence="1" id="KW-0472">Membrane</keyword>
<evidence type="ECO:0000256" key="1">
    <source>
        <dbReference type="SAM" id="Phobius"/>
    </source>
</evidence>
<dbReference type="Proteomes" id="UP000193944">
    <property type="component" value="Unassembled WGS sequence"/>
</dbReference>
<organism evidence="5 6">
    <name type="scientific">Anaeromyces robustus</name>
    <dbReference type="NCBI Taxonomy" id="1754192"/>
    <lineage>
        <taxon>Eukaryota</taxon>
        <taxon>Fungi</taxon>
        <taxon>Fungi incertae sedis</taxon>
        <taxon>Chytridiomycota</taxon>
        <taxon>Chytridiomycota incertae sedis</taxon>
        <taxon>Neocallimastigomycetes</taxon>
        <taxon>Neocallimastigales</taxon>
        <taxon>Neocallimastigaceae</taxon>
        <taxon>Anaeromyces</taxon>
    </lineage>
</organism>
<dbReference type="PROSITE" id="PS01186">
    <property type="entry name" value="EGF_2"/>
    <property type="match status" value="1"/>
</dbReference>
<feature type="signal peptide" evidence="2">
    <location>
        <begin position="1"/>
        <end position="22"/>
    </location>
</feature>
<evidence type="ECO:0000259" key="4">
    <source>
        <dbReference type="PROSITE" id="PS01186"/>
    </source>
</evidence>
<protein>
    <recommendedName>
        <fullName evidence="3 4">EGF-like domain-containing protein</fullName>
    </recommendedName>
</protein>
<evidence type="ECO:0000313" key="5">
    <source>
        <dbReference type="EMBL" id="ORX76880.1"/>
    </source>
</evidence>
<keyword evidence="1" id="KW-0812">Transmembrane</keyword>
<reference evidence="5 6" key="2">
    <citation type="submission" date="2016-08" db="EMBL/GenBank/DDBJ databases">
        <title>Pervasive Adenine N6-methylation of Active Genes in Fungi.</title>
        <authorList>
            <consortium name="DOE Joint Genome Institute"/>
            <person name="Mondo S.J."/>
            <person name="Dannebaum R.O."/>
            <person name="Kuo R.C."/>
            <person name="Labutti K."/>
            <person name="Haridas S."/>
            <person name="Kuo A."/>
            <person name="Salamov A."/>
            <person name="Ahrendt S.R."/>
            <person name="Lipzen A."/>
            <person name="Sullivan W."/>
            <person name="Andreopoulos W.B."/>
            <person name="Clum A."/>
            <person name="Lindquist E."/>
            <person name="Daum C."/>
            <person name="Ramamoorthy G.K."/>
            <person name="Gryganskyi A."/>
            <person name="Culley D."/>
            <person name="Magnuson J.K."/>
            <person name="James T.Y."/>
            <person name="O'Malley M.A."/>
            <person name="Stajich J.E."/>
            <person name="Spatafora J.W."/>
            <person name="Visel A."/>
            <person name="Grigoriev I.V."/>
        </authorList>
    </citation>
    <scope>NUCLEOTIDE SEQUENCE [LARGE SCALE GENOMIC DNA]</scope>
    <source>
        <strain evidence="5 6">S4</strain>
    </source>
</reference>
<feature type="transmembrane region" description="Helical" evidence="1">
    <location>
        <begin position="900"/>
        <end position="921"/>
    </location>
</feature>
<evidence type="ECO:0000313" key="6">
    <source>
        <dbReference type="Proteomes" id="UP000193944"/>
    </source>
</evidence>
<sequence>MNLKMIYFFLILYLCIIKRVYSLDIELSIKNDESVLENLADNVSSLINYEKVTLNFNEEIYKIPCTGRNHFNVYNTVIYYSENGTIFDFQELDTSSLYFHFGKNVDNKKLIFKNITFFNYDVNKLYHETYMMFFDYECNYEVTIEFENCVFRDSINSLFHIRYQCRKAIQSSPQVIFKNCKFMNLDRILYMFHADQSEASYNCFNIYFKDCFFKNIKLIGYLNNGNSIFENCYFSGLIGDNRYQSSFLHSHTSGDKITLINSTFEDNYVQFYKPLFYLKDVSLVIKNTFFKNCISSYGYLIYSKSKSFSKSYITVEDSEFENISSLIDGEYNNITVKNTLIHQILNKISVPAFLNSIYSNVLFSNTIFQQISLREKGFFAVEAKYDFEDVVFFNITVNSQAMINNMYNSISFKNCIFEKITCVGDMDNSSIILFNSDNIDNTLNMDNIVIRRCVSNGDLIRIIGKALTINLMNTFVEDNISYGPILNNKILKSKLNIYNSTIINNKNINKIKYGLITNYNDIDIYIKYSTFIKNDNHNNGGLLSFINNDNLKIYIDTTNFENNYSYNGGAIYIYSDPSKNKDIYNINSISNSLELYNTKFIKNKAKYFGGSIYINYNGLNFSKIVNTIFSNNNAYAGGAIYIDNDVKNLILNLKDKNNIKYKDNLSESHGPDFASSPAIISNSINTKKITIESGKSYPITFKLSDAFDQVVYDISKYYPYIEISAIIRKMNDDDENFDYKIFGNTCYFSKGYCKLNDFNVYVEEPVSFNLIYNLENSGNYIEFTNHNVSVTIDDCKKKQIKLYNKNYYYCEEPICKDDCPLGEKATCIKNNNYTVNNKHYNICKCNKGWTGEQCQEKVYINLSYNKYMHTYCFILLLITLGVGIFIYINKDKPIVNDSGYIKIELLIFGICLYYIGLNFNIFTNYCQCLFSVMLKHFGIILIYTIFFIYVITGSELGIDYNKHILTETNSHSSLLQASSYINNRRKFIK</sequence>
<reference evidence="5 6" key="1">
    <citation type="submission" date="2016-08" db="EMBL/GenBank/DDBJ databases">
        <title>A Parts List for Fungal Cellulosomes Revealed by Comparative Genomics.</title>
        <authorList>
            <consortium name="DOE Joint Genome Institute"/>
            <person name="Haitjema C.H."/>
            <person name="Gilmore S.P."/>
            <person name="Henske J.K."/>
            <person name="Solomon K.V."/>
            <person name="De Groot R."/>
            <person name="Kuo A."/>
            <person name="Mondo S.J."/>
            <person name="Salamov A.A."/>
            <person name="Labutti K."/>
            <person name="Zhao Z."/>
            <person name="Chiniquy J."/>
            <person name="Barry K."/>
            <person name="Brewer H.M."/>
            <person name="Purvine S.O."/>
            <person name="Wright A.T."/>
            <person name="Boxma B."/>
            <person name="Van Alen T."/>
            <person name="Hackstein J.H."/>
            <person name="Baker S.E."/>
            <person name="Grigoriev I.V."/>
            <person name="O'Malley M.A."/>
        </authorList>
    </citation>
    <scope>NUCLEOTIDE SEQUENCE [LARGE SCALE GENOMIC DNA]</scope>
    <source>
        <strain evidence="5 6">S4</strain>
    </source>
</reference>
<evidence type="ECO:0000256" key="2">
    <source>
        <dbReference type="SAM" id="SignalP"/>
    </source>
</evidence>
<accession>A0A1Y1WTK3</accession>
<dbReference type="EMBL" id="MCFG01000274">
    <property type="protein sequence ID" value="ORX76880.1"/>
    <property type="molecule type" value="Genomic_DNA"/>
</dbReference>
<proteinExistence type="predicted"/>
<feature type="domain" description="EGF-like" evidence="3 4">
    <location>
        <begin position="843"/>
        <end position="854"/>
    </location>
</feature>
<feature type="chain" id="PRO_5013163884" description="EGF-like domain-containing protein" evidence="2">
    <location>
        <begin position="23"/>
        <end position="989"/>
    </location>
</feature>
<dbReference type="InterPro" id="IPR000742">
    <property type="entry name" value="EGF"/>
</dbReference>